<dbReference type="InterPro" id="IPR024314">
    <property type="entry name" value="SUFU_C"/>
</dbReference>
<dbReference type="Proteomes" id="UP000092461">
    <property type="component" value="Unassembled WGS sequence"/>
</dbReference>
<dbReference type="InterPro" id="IPR038489">
    <property type="entry name" value="SUFU_C_sf"/>
</dbReference>
<feature type="domain" description="Suppressor of fused C-terminal" evidence="2">
    <location>
        <begin position="236"/>
        <end position="431"/>
    </location>
</feature>
<dbReference type="GeneID" id="129797192"/>
<keyword evidence="5" id="KW-1185">Reference proteome</keyword>
<dbReference type="InterPro" id="IPR016591">
    <property type="entry name" value="Suppressor_of_fused_euk"/>
</dbReference>
<dbReference type="InterPro" id="IPR020941">
    <property type="entry name" value="SUFU-like_domain"/>
</dbReference>
<dbReference type="InterPro" id="IPR007768">
    <property type="entry name" value="Suppressor_of_fused"/>
</dbReference>
<dbReference type="GO" id="GO:0005737">
    <property type="term" value="C:cytoplasm"/>
    <property type="evidence" value="ECO:0007669"/>
    <property type="project" value="TreeGrafter"/>
</dbReference>
<evidence type="ECO:0000313" key="3">
    <source>
        <dbReference type="EMBL" id="MBC1177521.1"/>
    </source>
</evidence>
<dbReference type="SUPFAM" id="SSF103359">
    <property type="entry name" value="Suppressor of Fused, N-terminal domain"/>
    <property type="match status" value="1"/>
</dbReference>
<evidence type="ECO:0000313" key="4">
    <source>
        <dbReference type="EnsemblMetazoa" id="LLOJ006768-PA"/>
    </source>
</evidence>
<name>A0A1B0GJW5_LUTLO</name>
<dbReference type="PIRSF" id="PIRSF011844">
    <property type="entry name" value="Suppressor_of_fused_protein"/>
    <property type="match status" value="1"/>
</dbReference>
<dbReference type="VEuPathDB" id="VectorBase:LLONM1_008198"/>
<dbReference type="EnsemblMetazoa" id="LLOJ006768-RA">
    <property type="protein sequence ID" value="LLOJ006768-PA"/>
    <property type="gene ID" value="LLOJ006768"/>
</dbReference>
<sequence length="444" mass="50415">MENFTNAPPGLKSLFDECRRVYPDQKNPLQVSTILKYWLGGNDVLDYITMYDNKGDPARNIPPHWHYVSFGLSDLHGDGRVHIPEPSADLEFRSGMGFELTFRLLKTDDKNQRPPTWPANLLQDLARYVFTTGNRFCVGDNIPWPKKSLDNTDSKILHMLIAEDAQLRRKETPFGWVDFCQIVGVTSEELEQASRWNGKGVLNLLSNNPMTGGEFLVTDMKRSKSVFELFPETLRELEDDLEKEGSDLVGVNAEFTFKEFPAISIKQEVKTDDYPEMPAMDVSREYISMKAEEFSPFSSSMSTSNSLSMSGPIDTKPLTGHSVPLGGIEFTLAPYATKFLVLAIKDRIRHGRHFTFKSQSLAVTFVAESVTGAMVNRRHPYALIGYWMQILIPDDLVPRMLNAFEGITEKFNNLSLPMEFEFLDKGLKIIIDNPRMTESKIFLP</sequence>
<dbReference type="PANTHER" id="PTHR10928:SF2">
    <property type="entry name" value="SUPPRESSOR OF FUSED HOMOLOG"/>
    <property type="match status" value="1"/>
</dbReference>
<dbReference type="AlphaFoldDB" id="A0A1B0GJW5"/>
<dbReference type="InterPro" id="IPR037181">
    <property type="entry name" value="SUFU_N"/>
</dbReference>
<dbReference type="PANTHER" id="PTHR10928">
    <property type="entry name" value="SUPPRESSOR OF FUSED"/>
    <property type="match status" value="1"/>
</dbReference>
<dbReference type="EMBL" id="AJWK01022428">
    <property type="status" value="NOT_ANNOTATED_CDS"/>
    <property type="molecule type" value="Genomic_DNA"/>
</dbReference>
<feature type="domain" description="Suppressor of fused-like" evidence="1">
    <location>
        <begin position="42"/>
        <end position="222"/>
    </location>
</feature>
<protein>
    <submittedName>
        <fullName evidence="3">Putative suppressor of fused</fullName>
    </submittedName>
</protein>
<dbReference type="Pfam" id="PF12470">
    <property type="entry name" value="SUFU_C"/>
    <property type="match status" value="1"/>
</dbReference>
<dbReference type="OrthoDB" id="10038834at2759"/>
<evidence type="ECO:0000313" key="5">
    <source>
        <dbReference type="Proteomes" id="UP000092461"/>
    </source>
</evidence>
<accession>A0A1B0GJW5</accession>
<dbReference type="Pfam" id="PF05076">
    <property type="entry name" value="SUFU"/>
    <property type="match status" value="1"/>
</dbReference>
<evidence type="ECO:0000259" key="1">
    <source>
        <dbReference type="Pfam" id="PF05076"/>
    </source>
</evidence>
<dbReference type="VEuPathDB" id="VectorBase:LLOJ006768"/>
<reference evidence="5" key="1">
    <citation type="submission" date="2012-05" db="EMBL/GenBank/DDBJ databases">
        <title>Whole Genome Assembly of Lutzomyia longipalpis.</title>
        <authorList>
            <person name="Richards S."/>
            <person name="Qu C."/>
            <person name="Dillon R."/>
            <person name="Worley K."/>
            <person name="Scherer S."/>
            <person name="Batterton M."/>
            <person name="Taylor A."/>
            <person name="Hawes A."/>
            <person name="Hernandez B."/>
            <person name="Kovar C."/>
            <person name="Mandapat C."/>
            <person name="Pham C."/>
            <person name="Qu C."/>
            <person name="Jing C."/>
            <person name="Bess C."/>
            <person name="Bandaranaike D."/>
            <person name="Ngo D."/>
            <person name="Ongeri F."/>
            <person name="Arias F."/>
            <person name="Lara F."/>
            <person name="Weissenberger G."/>
            <person name="Kamau G."/>
            <person name="Han H."/>
            <person name="Shen H."/>
            <person name="Dinh H."/>
            <person name="Khalil I."/>
            <person name="Jones J."/>
            <person name="Shafer J."/>
            <person name="Jayaseelan J."/>
            <person name="Quiroz J."/>
            <person name="Blankenburg K."/>
            <person name="Nguyen L."/>
            <person name="Jackson L."/>
            <person name="Francisco L."/>
            <person name="Tang L.-Y."/>
            <person name="Pu L.-L."/>
            <person name="Perales L."/>
            <person name="Lorensuhewa L."/>
            <person name="Munidasa M."/>
            <person name="Coyle M."/>
            <person name="Taylor M."/>
            <person name="Puazo M."/>
            <person name="Firestine M."/>
            <person name="Scheel M."/>
            <person name="Javaid M."/>
            <person name="Wang M."/>
            <person name="Li M."/>
            <person name="Tabassum N."/>
            <person name="Saada N."/>
            <person name="Osuji N."/>
            <person name="Aqrawi P."/>
            <person name="Fu Q."/>
            <person name="Thornton R."/>
            <person name="Raj R."/>
            <person name="Goodspeed R."/>
            <person name="Mata R."/>
            <person name="Najjar R."/>
            <person name="Gubbala S."/>
            <person name="Lee S."/>
            <person name="Denson S."/>
            <person name="Patil S."/>
            <person name="Macmil S."/>
            <person name="Qi S."/>
            <person name="Matskevitch T."/>
            <person name="Palculict T."/>
            <person name="Mathew T."/>
            <person name="Vee V."/>
            <person name="Velamala V."/>
            <person name="Korchina V."/>
            <person name="Cai W."/>
            <person name="Liu W."/>
            <person name="Dai W."/>
            <person name="Zou X."/>
            <person name="Zhu Y."/>
            <person name="Zhang Y."/>
            <person name="Wu Y.-Q."/>
            <person name="Xin Y."/>
            <person name="Nazarath L."/>
            <person name="Kovar C."/>
            <person name="Han Y."/>
            <person name="Muzny D."/>
            <person name="Gibbs R."/>
        </authorList>
    </citation>
    <scope>NUCLEOTIDE SEQUENCE [LARGE SCALE GENOMIC DNA]</scope>
    <source>
        <strain evidence="5">Jacobina</strain>
    </source>
</reference>
<evidence type="ECO:0000259" key="2">
    <source>
        <dbReference type="Pfam" id="PF12470"/>
    </source>
</evidence>
<dbReference type="CTD" id="41565"/>
<proteinExistence type="predicted"/>
<reference evidence="4" key="3">
    <citation type="submission" date="2020-05" db="UniProtKB">
        <authorList>
            <consortium name="EnsemblMetazoa"/>
        </authorList>
    </citation>
    <scope>IDENTIFICATION</scope>
    <source>
        <strain evidence="4">Jacobina</strain>
    </source>
</reference>
<dbReference type="RefSeq" id="XP_055695516.1">
    <property type="nucleotide sequence ID" value="XM_055839541.1"/>
</dbReference>
<organism evidence="4 5">
    <name type="scientific">Lutzomyia longipalpis</name>
    <name type="common">Sand fly</name>
    <dbReference type="NCBI Taxonomy" id="7200"/>
    <lineage>
        <taxon>Eukaryota</taxon>
        <taxon>Metazoa</taxon>
        <taxon>Ecdysozoa</taxon>
        <taxon>Arthropoda</taxon>
        <taxon>Hexapoda</taxon>
        <taxon>Insecta</taxon>
        <taxon>Pterygota</taxon>
        <taxon>Neoptera</taxon>
        <taxon>Endopterygota</taxon>
        <taxon>Diptera</taxon>
        <taxon>Nematocera</taxon>
        <taxon>Psychodoidea</taxon>
        <taxon>Psychodidae</taxon>
        <taxon>Lutzomyia</taxon>
        <taxon>Lutzomyia</taxon>
    </lineage>
</organism>
<reference evidence="3" key="2">
    <citation type="journal article" date="2020" name="BMC">
        <title>Leishmania infection induces a limited differential gene expression in the sand fly midgut.</title>
        <authorList>
            <person name="Coutinho-Abreu I.V."/>
            <person name="Serafim T.D."/>
            <person name="Meneses C."/>
            <person name="Kamhawi S."/>
            <person name="Oliveira F."/>
            <person name="Valenzuela J.G."/>
        </authorList>
    </citation>
    <scope>NUCLEOTIDE SEQUENCE</scope>
    <source>
        <strain evidence="3">Jacobina</strain>
        <tissue evidence="3">Midgut</tissue>
    </source>
</reference>
<dbReference type="Gene3D" id="3.30.1360.230">
    <property type="entry name" value="Sufu, C-terminal domain"/>
    <property type="match status" value="1"/>
</dbReference>
<dbReference type="GO" id="GO:0005634">
    <property type="term" value="C:nucleus"/>
    <property type="evidence" value="ECO:0007669"/>
    <property type="project" value="TreeGrafter"/>
</dbReference>
<dbReference type="EMBL" id="GITU01008818">
    <property type="protein sequence ID" value="MBC1177521.1"/>
    <property type="molecule type" value="Transcribed_RNA"/>
</dbReference>
<dbReference type="KEGG" id="lll:129797192"/>